<organism evidence="1">
    <name type="scientific">Arion vulgaris</name>
    <dbReference type="NCBI Taxonomy" id="1028688"/>
    <lineage>
        <taxon>Eukaryota</taxon>
        <taxon>Metazoa</taxon>
        <taxon>Spiralia</taxon>
        <taxon>Lophotrochozoa</taxon>
        <taxon>Mollusca</taxon>
        <taxon>Gastropoda</taxon>
        <taxon>Heterobranchia</taxon>
        <taxon>Euthyneura</taxon>
        <taxon>Panpulmonata</taxon>
        <taxon>Eupulmonata</taxon>
        <taxon>Stylommatophora</taxon>
        <taxon>Helicina</taxon>
        <taxon>Arionoidea</taxon>
        <taxon>Arionidae</taxon>
        <taxon>Arion</taxon>
    </lineage>
</organism>
<gene>
    <name evidence="1" type="primary">ORF160342</name>
</gene>
<proteinExistence type="predicted"/>
<dbReference type="EMBL" id="HACG01040738">
    <property type="protein sequence ID" value="CEK87603.1"/>
    <property type="molecule type" value="Transcribed_RNA"/>
</dbReference>
<protein>
    <submittedName>
        <fullName evidence="1">Uncharacterized protein</fullName>
    </submittedName>
</protein>
<name>A0A0B7B3J3_9EUPU</name>
<accession>A0A0B7B3J3</accession>
<dbReference type="AlphaFoldDB" id="A0A0B7B3J3"/>
<sequence>SLSLSLSSQDQKISITTKQAHGEQCNEIFVIFKEIINKEISDFNIDKWNRQIQ</sequence>
<evidence type="ECO:0000313" key="1">
    <source>
        <dbReference type="EMBL" id="CEK87603.1"/>
    </source>
</evidence>
<feature type="non-terminal residue" evidence="1">
    <location>
        <position position="1"/>
    </location>
</feature>
<reference evidence="1" key="1">
    <citation type="submission" date="2014-12" db="EMBL/GenBank/DDBJ databases">
        <title>Insight into the proteome of Arion vulgaris.</title>
        <authorList>
            <person name="Aradska J."/>
            <person name="Bulat T."/>
            <person name="Smidak R."/>
            <person name="Sarate P."/>
            <person name="Gangsoo J."/>
            <person name="Sialana F."/>
            <person name="Bilban M."/>
            <person name="Lubec G."/>
        </authorList>
    </citation>
    <scope>NUCLEOTIDE SEQUENCE</scope>
    <source>
        <tissue evidence="1">Skin</tissue>
    </source>
</reference>